<dbReference type="AlphaFoldDB" id="A0AAD9ZM45"/>
<keyword evidence="4" id="KW-1185">Reference proteome</keyword>
<dbReference type="InterPro" id="IPR004147">
    <property type="entry name" value="ABC1_dom"/>
</dbReference>
<organism evidence="3 4">
    <name type="scientific">Dipteronia sinensis</name>
    <dbReference type="NCBI Taxonomy" id="43782"/>
    <lineage>
        <taxon>Eukaryota</taxon>
        <taxon>Viridiplantae</taxon>
        <taxon>Streptophyta</taxon>
        <taxon>Embryophyta</taxon>
        <taxon>Tracheophyta</taxon>
        <taxon>Spermatophyta</taxon>
        <taxon>Magnoliopsida</taxon>
        <taxon>eudicotyledons</taxon>
        <taxon>Gunneridae</taxon>
        <taxon>Pentapetalae</taxon>
        <taxon>rosids</taxon>
        <taxon>malvids</taxon>
        <taxon>Sapindales</taxon>
        <taxon>Sapindaceae</taxon>
        <taxon>Hippocastanoideae</taxon>
        <taxon>Acereae</taxon>
        <taxon>Dipteronia</taxon>
    </lineage>
</organism>
<proteinExistence type="inferred from homology"/>
<sequence>MKAKIPVNSLVMTVLKSFVQDLDWLRCKILKTGFFHVDPHPGNLAVDVDESLTYYDFGMMGEVQSFTREKLLQLFYAVYEKDVRKEFVKQLEAGDIKLRVRVLAVIKTISSVSSDDVYIVSAILTV</sequence>
<name>A0AAD9ZM45_9ROSI</name>
<dbReference type="SUPFAM" id="SSF56112">
    <property type="entry name" value="Protein kinase-like (PK-like)"/>
    <property type="match status" value="1"/>
</dbReference>
<protein>
    <recommendedName>
        <fullName evidence="2">ABC1 atypical kinase-like domain-containing protein</fullName>
    </recommendedName>
</protein>
<gene>
    <name evidence="3" type="ORF">Dsin_031842</name>
</gene>
<dbReference type="Pfam" id="PF03109">
    <property type="entry name" value="ABC1"/>
    <property type="match status" value="1"/>
</dbReference>
<dbReference type="PANTHER" id="PTHR10566">
    <property type="entry name" value="CHAPERONE-ACTIVITY OF BC1 COMPLEX CABC1 -RELATED"/>
    <property type="match status" value="1"/>
</dbReference>
<evidence type="ECO:0000313" key="3">
    <source>
        <dbReference type="EMBL" id="KAK3184556.1"/>
    </source>
</evidence>
<accession>A0AAD9ZM45</accession>
<dbReference type="GO" id="GO:1901031">
    <property type="term" value="P:regulation of response to reactive oxygen species"/>
    <property type="evidence" value="ECO:0007669"/>
    <property type="project" value="TreeGrafter"/>
</dbReference>
<comment type="caution">
    <text evidence="3">The sequence shown here is derived from an EMBL/GenBank/DDBJ whole genome shotgun (WGS) entry which is preliminary data.</text>
</comment>
<comment type="similarity">
    <text evidence="1">Belongs to the protein kinase superfamily. ADCK protein kinase family.</text>
</comment>
<dbReference type="PANTHER" id="PTHR10566:SF113">
    <property type="entry name" value="PROTEIN ACTIVITY OF BC1 COMPLEX KINASE 7, CHLOROPLASTIC"/>
    <property type="match status" value="1"/>
</dbReference>
<dbReference type="GO" id="GO:0016020">
    <property type="term" value="C:membrane"/>
    <property type="evidence" value="ECO:0007669"/>
    <property type="project" value="GOC"/>
</dbReference>
<evidence type="ECO:0000256" key="1">
    <source>
        <dbReference type="ARBA" id="ARBA00009670"/>
    </source>
</evidence>
<evidence type="ECO:0000259" key="2">
    <source>
        <dbReference type="Pfam" id="PF03109"/>
    </source>
</evidence>
<dbReference type="InterPro" id="IPR050154">
    <property type="entry name" value="UbiB_kinase"/>
</dbReference>
<dbReference type="EMBL" id="JANJYJ010000010">
    <property type="protein sequence ID" value="KAK3184556.1"/>
    <property type="molecule type" value="Genomic_DNA"/>
</dbReference>
<dbReference type="GO" id="GO:0046467">
    <property type="term" value="P:membrane lipid biosynthetic process"/>
    <property type="evidence" value="ECO:0007669"/>
    <property type="project" value="TreeGrafter"/>
</dbReference>
<evidence type="ECO:0000313" key="4">
    <source>
        <dbReference type="Proteomes" id="UP001281410"/>
    </source>
</evidence>
<dbReference type="InterPro" id="IPR011009">
    <property type="entry name" value="Kinase-like_dom_sf"/>
</dbReference>
<reference evidence="3" key="1">
    <citation type="journal article" date="2023" name="Plant J.">
        <title>Genome sequences and population genomics provide insights into the demographic history, inbreeding, and mutation load of two 'living fossil' tree species of Dipteronia.</title>
        <authorList>
            <person name="Feng Y."/>
            <person name="Comes H.P."/>
            <person name="Chen J."/>
            <person name="Zhu S."/>
            <person name="Lu R."/>
            <person name="Zhang X."/>
            <person name="Li P."/>
            <person name="Qiu J."/>
            <person name="Olsen K.M."/>
            <person name="Qiu Y."/>
        </authorList>
    </citation>
    <scope>NUCLEOTIDE SEQUENCE</scope>
    <source>
        <strain evidence="3">NBL</strain>
    </source>
</reference>
<feature type="domain" description="ABC1 atypical kinase-like" evidence="2">
    <location>
        <begin position="28"/>
        <end position="85"/>
    </location>
</feature>
<dbReference type="Proteomes" id="UP001281410">
    <property type="component" value="Unassembled WGS sequence"/>
</dbReference>